<organism evidence="2 3">
    <name type="scientific">Clathrus columnatus</name>
    <dbReference type="NCBI Taxonomy" id="1419009"/>
    <lineage>
        <taxon>Eukaryota</taxon>
        <taxon>Fungi</taxon>
        <taxon>Dikarya</taxon>
        <taxon>Basidiomycota</taxon>
        <taxon>Agaricomycotina</taxon>
        <taxon>Agaricomycetes</taxon>
        <taxon>Phallomycetidae</taxon>
        <taxon>Phallales</taxon>
        <taxon>Clathraceae</taxon>
        <taxon>Clathrus</taxon>
    </lineage>
</organism>
<feature type="region of interest" description="Disordered" evidence="1">
    <location>
        <begin position="120"/>
        <end position="213"/>
    </location>
</feature>
<evidence type="ECO:0000313" key="3">
    <source>
        <dbReference type="Proteomes" id="UP001050691"/>
    </source>
</evidence>
<dbReference type="EMBL" id="BPWL01000002">
    <property type="protein sequence ID" value="GJJ06901.1"/>
    <property type="molecule type" value="Genomic_DNA"/>
</dbReference>
<feature type="compositionally biased region" description="Basic and acidic residues" evidence="1">
    <location>
        <begin position="86"/>
        <end position="97"/>
    </location>
</feature>
<accession>A0AAV4ZXM3</accession>
<keyword evidence="3" id="KW-1185">Reference proteome</keyword>
<comment type="caution">
    <text evidence="2">The sequence shown here is derived from an EMBL/GenBank/DDBJ whole genome shotgun (WGS) entry which is preliminary data.</text>
</comment>
<sequence>MSDQPRSKSHPPPRFEKLATFYPRVRFHSSEPPTHETTLTFETPILSVADVLPSTGESPIDDPGSPSTVGSTVRSDDGSVPTSRENSVEHQSNHLEEGEIDQNAGDAVSVLVSYSESRRGTFDFAQDEPNRSSSSVLSSSSEGSPNVGLSNSGDSIPRRLDEAFPNEVIETRTVNTDAITEMDQPLGGGRSGDSEGNGDQGGFIGDGPATHIR</sequence>
<feature type="compositionally biased region" description="Low complexity" evidence="1">
    <location>
        <begin position="131"/>
        <end position="150"/>
    </location>
</feature>
<proteinExistence type="predicted"/>
<evidence type="ECO:0000313" key="2">
    <source>
        <dbReference type="EMBL" id="GJJ06901.1"/>
    </source>
</evidence>
<name>A0AAV4ZXM3_9AGAM</name>
<protein>
    <submittedName>
        <fullName evidence="2">Uncharacterized protein</fullName>
    </submittedName>
</protein>
<gene>
    <name evidence="2" type="ORF">Clacol_001097</name>
</gene>
<dbReference type="Proteomes" id="UP001050691">
    <property type="component" value="Unassembled WGS sequence"/>
</dbReference>
<dbReference type="AlphaFoldDB" id="A0AAV4ZXM3"/>
<evidence type="ECO:0000256" key="1">
    <source>
        <dbReference type="SAM" id="MobiDB-lite"/>
    </source>
</evidence>
<feature type="region of interest" description="Disordered" evidence="1">
    <location>
        <begin position="50"/>
        <end position="107"/>
    </location>
</feature>
<reference evidence="2" key="1">
    <citation type="submission" date="2021-10" db="EMBL/GenBank/DDBJ databases">
        <title>De novo Genome Assembly of Clathrus columnatus (Basidiomycota, Fungi) Using Illumina and Nanopore Sequence Data.</title>
        <authorList>
            <person name="Ogiso-Tanaka E."/>
            <person name="Itagaki H."/>
            <person name="Hosoya T."/>
            <person name="Hosaka K."/>
        </authorList>
    </citation>
    <scope>NUCLEOTIDE SEQUENCE</scope>
    <source>
        <strain evidence="2">MO-923</strain>
    </source>
</reference>